<dbReference type="PROSITE" id="PS50930">
    <property type="entry name" value="HTH_LYTTR"/>
    <property type="match status" value="1"/>
</dbReference>
<dbReference type="AlphaFoldDB" id="I0K5E5"/>
<feature type="domain" description="Response regulatory" evidence="2">
    <location>
        <begin position="3"/>
        <end position="114"/>
    </location>
</feature>
<dbReference type="PANTHER" id="PTHR37299">
    <property type="entry name" value="TRANSCRIPTIONAL REGULATOR-RELATED"/>
    <property type="match status" value="1"/>
</dbReference>
<dbReference type="PANTHER" id="PTHR37299:SF1">
    <property type="entry name" value="STAGE 0 SPORULATION PROTEIN A HOMOLOG"/>
    <property type="match status" value="1"/>
</dbReference>
<dbReference type="HOGENOM" id="CLU_000445_14_1_10"/>
<dbReference type="SUPFAM" id="SSF52172">
    <property type="entry name" value="CheY-like"/>
    <property type="match status" value="1"/>
</dbReference>
<evidence type="ECO:0000313" key="4">
    <source>
        <dbReference type="EMBL" id="CCG99348.1"/>
    </source>
</evidence>
<dbReference type="InterPro" id="IPR001789">
    <property type="entry name" value="Sig_transdc_resp-reg_receiver"/>
</dbReference>
<proteinExistence type="predicted"/>
<organism evidence="4 5">
    <name type="scientific">Fibrella aestuarina BUZ 2</name>
    <dbReference type="NCBI Taxonomy" id="1166018"/>
    <lineage>
        <taxon>Bacteria</taxon>
        <taxon>Pseudomonadati</taxon>
        <taxon>Bacteroidota</taxon>
        <taxon>Cytophagia</taxon>
        <taxon>Cytophagales</taxon>
        <taxon>Spirosomataceae</taxon>
        <taxon>Fibrella</taxon>
    </lineage>
</organism>
<dbReference type="Gene3D" id="3.40.50.2300">
    <property type="match status" value="1"/>
</dbReference>
<dbReference type="Gene3D" id="2.40.50.1020">
    <property type="entry name" value="LytTr DNA-binding domain"/>
    <property type="match status" value="1"/>
</dbReference>
<dbReference type="RefSeq" id="WP_015330447.1">
    <property type="nucleotide sequence ID" value="NC_020054.1"/>
</dbReference>
<dbReference type="SMART" id="SM00850">
    <property type="entry name" value="LytTR"/>
    <property type="match status" value="1"/>
</dbReference>
<accession>I0K5E5</accession>
<reference evidence="4 5" key="1">
    <citation type="journal article" date="2012" name="J. Bacteriol.">
        <title>Genome Sequence of Fibrella aestuarina BUZ 2T, a Filamentous Marine Bacterium.</title>
        <authorList>
            <person name="Filippini M."/>
            <person name="Qi W."/>
            <person name="Blom J."/>
            <person name="Goesmann A."/>
            <person name="Smits T.H."/>
            <person name="Bagheri H.C."/>
        </authorList>
    </citation>
    <scope>NUCLEOTIDE SEQUENCE [LARGE SCALE GENOMIC DNA]</scope>
    <source>
        <strain evidence="5">BUZ 2T</strain>
    </source>
</reference>
<dbReference type="KEGG" id="fae:FAES_1338"/>
<dbReference type="GO" id="GO:0003677">
    <property type="term" value="F:DNA binding"/>
    <property type="evidence" value="ECO:0007669"/>
    <property type="project" value="InterPro"/>
</dbReference>
<keyword evidence="5" id="KW-1185">Reference proteome</keyword>
<dbReference type="EMBL" id="HE796683">
    <property type="protein sequence ID" value="CCG99348.1"/>
    <property type="molecule type" value="Genomic_DNA"/>
</dbReference>
<evidence type="ECO:0000313" key="5">
    <source>
        <dbReference type="Proteomes" id="UP000011058"/>
    </source>
</evidence>
<protein>
    <submittedName>
        <fullName evidence="4">Putative response regulatory protein</fullName>
    </submittedName>
</protein>
<evidence type="ECO:0000259" key="2">
    <source>
        <dbReference type="PROSITE" id="PS50110"/>
    </source>
</evidence>
<evidence type="ECO:0000256" key="1">
    <source>
        <dbReference type="PROSITE-ProRule" id="PRU00169"/>
    </source>
</evidence>
<dbReference type="STRING" id="1166018.FAES_1338"/>
<dbReference type="GO" id="GO:0000156">
    <property type="term" value="F:phosphorelay response regulator activity"/>
    <property type="evidence" value="ECO:0007669"/>
    <property type="project" value="InterPro"/>
</dbReference>
<dbReference type="InterPro" id="IPR046947">
    <property type="entry name" value="LytR-like"/>
</dbReference>
<dbReference type="eggNOG" id="COG3279">
    <property type="taxonomic scope" value="Bacteria"/>
</dbReference>
<name>I0K5E5_9BACT</name>
<evidence type="ECO:0000259" key="3">
    <source>
        <dbReference type="PROSITE" id="PS50930"/>
    </source>
</evidence>
<dbReference type="InterPro" id="IPR011006">
    <property type="entry name" value="CheY-like_superfamily"/>
</dbReference>
<dbReference type="Proteomes" id="UP000011058">
    <property type="component" value="Chromosome"/>
</dbReference>
<sequence>MLNVYTLDDEQASIDVIDHHISNIPFLVSCGSSTDPVAGLIDLQTKPIDVLFLDIQMPKLSGIDVLKLLGGRTKVVLMSAYTQYAVDAFEHNVVDYLLKPISFDRFFKAAQRLEKYMVPNVPAPVAPPAAAPAEEDFIFVKVDVKGKYAKVNFADITYVEGLKNYLSIYLTKGRVITHMPIKELEEQLVNRGFIRVHKSYIVALSSISMVEGNQIILSDNRQVPLGETYRLPFFTMLETRMVNSQRR</sequence>
<dbReference type="InterPro" id="IPR007492">
    <property type="entry name" value="LytTR_DNA-bd_dom"/>
</dbReference>
<dbReference type="Pfam" id="PF00072">
    <property type="entry name" value="Response_reg"/>
    <property type="match status" value="1"/>
</dbReference>
<dbReference type="PROSITE" id="PS50110">
    <property type="entry name" value="RESPONSE_REGULATORY"/>
    <property type="match status" value="1"/>
</dbReference>
<dbReference type="Pfam" id="PF04397">
    <property type="entry name" value="LytTR"/>
    <property type="match status" value="1"/>
</dbReference>
<dbReference type="SMART" id="SM00448">
    <property type="entry name" value="REC"/>
    <property type="match status" value="1"/>
</dbReference>
<dbReference type="OrthoDB" id="1646880at2"/>
<gene>
    <name evidence="4" type="ORF">FAES_1338</name>
</gene>
<dbReference type="PATRIC" id="fig|1166018.3.peg.3068"/>
<keyword evidence="1" id="KW-0597">Phosphoprotein</keyword>
<feature type="domain" description="HTH LytTR-type" evidence="3">
    <location>
        <begin position="144"/>
        <end position="207"/>
    </location>
</feature>
<feature type="modified residue" description="4-aspartylphosphate" evidence="1">
    <location>
        <position position="54"/>
    </location>
</feature>